<dbReference type="EMBL" id="NDIQ01000001">
    <property type="protein sequence ID" value="PRT53509.1"/>
    <property type="molecule type" value="Genomic_DNA"/>
</dbReference>
<feature type="region of interest" description="Disordered" evidence="1">
    <location>
        <begin position="1"/>
        <end position="52"/>
    </location>
</feature>
<feature type="compositionally biased region" description="Polar residues" evidence="1">
    <location>
        <begin position="7"/>
        <end position="28"/>
    </location>
</feature>
<dbReference type="AlphaFoldDB" id="A0A2T0FEW9"/>
<evidence type="ECO:0000313" key="2">
    <source>
        <dbReference type="EMBL" id="PRT53509.1"/>
    </source>
</evidence>
<comment type="caution">
    <text evidence="2">The sequence shown here is derived from an EMBL/GenBank/DDBJ whole genome shotgun (WGS) entry which is preliminary data.</text>
</comment>
<reference evidence="2 3" key="1">
    <citation type="submission" date="2017-04" db="EMBL/GenBank/DDBJ databases">
        <title>Genome sequencing of [Candida] sorbophila.</title>
        <authorList>
            <person name="Ahn J.O."/>
        </authorList>
    </citation>
    <scope>NUCLEOTIDE SEQUENCE [LARGE SCALE GENOMIC DNA]</scope>
    <source>
        <strain evidence="2 3">DS02</strain>
    </source>
</reference>
<dbReference type="Proteomes" id="UP000238350">
    <property type="component" value="Unassembled WGS sequence"/>
</dbReference>
<accession>A0A2T0FEW9</accession>
<proteinExistence type="predicted"/>
<name>A0A2T0FEW9_9ASCO</name>
<keyword evidence="3" id="KW-1185">Reference proteome</keyword>
<organism evidence="2 3">
    <name type="scientific">Wickerhamiella sorbophila</name>
    <dbReference type="NCBI Taxonomy" id="45607"/>
    <lineage>
        <taxon>Eukaryota</taxon>
        <taxon>Fungi</taxon>
        <taxon>Dikarya</taxon>
        <taxon>Ascomycota</taxon>
        <taxon>Saccharomycotina</taxon>
        <taxon>Dipodascomycetes</taxon>
        <taxon>Dipodascales</taxon>
        <taxon>Trichomonascaceae</taxon>
        <taxon>Wickerhamiella</taxon>
    </lineage>
</organism>
<dbReference type="GeneID" id="36514878"/>
<evidence type="ECO:0000256" key="1">
    <source>
        <dbReference type="SAM" id="MobiDB-lite"/>
    </source>
</evidence>
<protein>
    <submittedName>
        <fullName evidence="2">Uncharacterized protein</fullName>
    </submittedName>
</protein>
<sequence>MHHSNEQRQALSERNSPMKQAKSGSPNKATLKRSAEPATPLQNPRFSRKRQFRSEPTWAQIFCLLDPDAPSEYEMLHRQINEQQEVIDFANLERQMAS</sequence>
<gene>
    <name evidence="2" type="ORF">B9G98_01129</name>
</gene>
<dbReference type="RefSeq" id="XP_024663455.1">
    <property type="nucleotide sequence ID" value="XM_024807687.1"/>
</dbReference>
<evidence type="ECO:0000313" key="3">
    <source>
        <dbReference type="Proteomes" id="UP000238350"/>
    </source>
</evidence>